<dbReference type="GO" id="GO:0016987">
    <property type="term" value="F:sigma factor activity"/>
    <property type="evidence" value="ECO:0007669"/>
    <property type="project" value="UniProtKB-KW"/>
</dbReference>
<evidence type="ECO:0000259" key="5">
    <source>
        <dbReference type="Pfam" id="PF04542"/>
    </source>
</evidence>
<evidence type="ECO:0000256" key="1">
    <source>
        <dbReference type="ARBA" id="ARBA00010641"/>
    </source>
</evidence>
<organism evidence="7 8">
    <name type="scientific">Candidatus Segetimicrobium genomatis</name>
    <dbReference type="NCBI Taxonomy" id="2569760"/>
    <lineage>
        <taxon>Bacteria</taxon>
        <taxon>Bacillati</taxon>
        <taxon>Candidatus Sysuimicrobiota</taxon>
        <taxon>Candidatus Sysuimicrobiia</taxon>
        <taxon>Candidatus Sysuimicrobiales</taxon>
        <taxon>Candidatus Segetimicrobiaceae</taxon>
        <taxon>Candidatus Segetimicrobium</taxon>
    </lineage>
</organism>
<keyword evidence="4" id="KW-0804">Transcription</keyword>
<dbReference type="SUPFAM" id="SSF88946">
    <property type="entry name" value="Sigma2 domain of RNA polymerase sigma factors"/>
    <property type="match status" value="1"/>
</dbReference>
<dbReference type="GO" id="GO:0006352">
    <property type="term" value="P:DNA-templated transcription initiation"/>
    <property type="evidence" value="ECO:0007669"/>
    <property type="project" value="InterPro"/>
</dbReference>
<dbReference type="PANTHER" id="PTHR43133:SF51">
    <property type="entry name" value="RNA POLYMERASE SIGMA FACTOR"/>
    <property type="match status" value="1"/>
</dbReference>
<dbReference type="PANTHER" id="PTHR43133">
    <property type="entry name" value="RNA POLYMERASE ECF-TYPE SIGMA FACTO"/>
    <property type="match status" value="1"/>
</dbReference>
<dbReference type="EMBL" id="VBAK01000191">
    <property type="protein sequence ID" value="TMI86652.1"/>
    <property type="molecule type" value="Genomic_DNA"/>
</dbReference>
<accession>A0A537JTN9</accession>
<evidence type="ECO:0000256" key="3">
    <source>
        <dbReference type="ARBA" id="ARBA00023082"/>
    </source>
</evidence>
<dbReference type="InterPro" id="IPR013249">
    <property type="entry name" value="RNA_pol_sigma70_r4_t2"/>
</dbReference>
<name>A0A537JTN9_9BACT</name>
<evidence type="ECO:0000313" key="8">
    <source>
        <dbReference type="Proteomes" id="UP000318509"/>
    </source>
</evidence>
<dbReference type="InterPro" id="IPR039425">
    <property type="entry name" value="RNA_pol_sigma-70-like"/>
</dbReference>
<dbReference type="InterPro" id="IPR013325">
    <property type="entry name" value="RNA_pol_sigma_r2"/>
</dbReference>
<evidence type="ECO:0000256" key="2">
    <source>
        <dbReference type="ARBA" id="ARBA00023015"/>
    </source>
</evidence>
<dbReference type="AlphaFoldDB" id="A0A537JTN9"/>
<keyword evidence="2" id="KW-0805">Transcription regulation</keyword>
<protein>
    <submittedName>
        <fullName evidence="7">RNA polymerase sigma factor</fullName>
    </submittedName>
</protein>
<dbReference type="Proteomes" id="UP000318509">
    <property type="component" value="Unassembled WGS sequence"/>
</dbReference>
<dbReference type="InterPro" id="IPR013324">
    <property type="entry name" value="RNA_pol_sigma_r3/r4-like"/>
</dbReference>
<gene>
    <name evidence="7" type="ORF">E6H00_17785</name>
</gene>
<dbReference type="NCBIfam" id="TIGR02937">
    <property type="entry name" value="sigma70-ECF"/>
    <property type="match status" value="1"/>
</dbReference>
<dbReference type="InterPro" id="IPR036388">
    <property type="entry name" value="WH-like_DNA-bd_sf"/>
</dbReference>
<dbReference type="SUPFAM" id="SSF88659">
    <property type="entry name" value="Sigma3 and sigma4 domains of RNA polymerase sigma factors"/>
    <property type="match status" value="1"/>
</dbReference>
<comment type="caution">
    <text evidence="7">The sequence shown here is derived from an EMBL/GenBank/DDBJ whole genome shotgun (WGS) entry which is preliminary data.</text>
</comment>
<dbReference type="Pfam" id="PF04542">
    <property type="entry name" value="Sigma70_r2"/>
    <property type="match status" value="1"/>
</dbReference>
<feature type="domain" description="RNA polymerase sigma-70 region 2" evidence="5">
    <location>
        <begin position="39"/>
        <end position="106"/>
    </location>
</feature>
<dbReference type="Pfam" id="PF08281">
    <property type="entry name" value="Sigma70_r4_2"/>
    <property type="match status" value="1"/>
</dbReference>
<reference evidence="7 8" key="1">
    <citation type="journal article" date="2019" name="Nat. Microbiol.">
        <title>Mediterranean grassland soil C-N compound turnover is dependent on rainfall and depth, and is mediated by genomically divergent microorganisms.</title>
        <authorList>
            <person name="Diamond S."/>
            <person name="Andeer P.F."/>
            <person name="Li Z."/>
            <person name="Crits-Christoph A."/>
            <person name="Burstein D."/>
            <person name="Anantharaman K."/>
            <person name="Lane K.R."/>
            <person name="Thomas B.C."/>
            <person name="Pan C."/>
            <person name="Northen T.R."/>
            <person name="Banfield J.F."/>
        </authorList>
    </citation>
    <scope>NUCLEOTIDE SEQUENCE [LARGE SCALE GENOMIC DNA]</scope>
    <source>
        <strain evidence="7">NP_3</strain>
    </source>
</reference>
<dbReference type="InterPro" id="IPR007627">
    <property type="entry name" value="RNA_pol_sigma70_r2"/>
</dbReference>
<comment type="similarity">
    <text evidence="1">Belongs to the sigma-70 factor family. ECF subfamily.</text>
</comment>
<dbReference type="Gene3D" id="1.10.10.10">
    <property type="entry name" value="Winged helix-like DNA-binding domain superfamily/Winged helix DNA-binding domain"/>
    <property type="match status" value="1"/>
</dbReference>
<sequence length="231" mass="26214">MQLRATSDSRIGRPFDAEEEASVVRRAAAGDPAAFEWIMRRYNRRLYRLARASLGQDAEAKDALQEAYLCAYRGLTQFRGESALATWLARIVLNECTARHRRTARRRNVVPMMSLDSHMEVVSKVADDGEPPDRAVARTQMRDILQRKLNELPESLRLVFVLRSVEELSVEETAQCLAISQESVRMRHFRAKGLLRDALASEIDSVERDLYEFGGRDCDGVVDGVLACLER</sequence>
<dbReference type="NCBIfam" id="NF008888">
    <property type="entry name" value="PRK11922.1"/>
    <property type="match status" value="1"/>
</dbReference>
<evidence type="ECO:0000313" key="7">
    <source>
        <dbReference type="EMBL" id="TMI86652.1"/>
    </source>
</evidence>
<dbReference type="InterPro" id="IPR014284">
    <property type="entry name" value="RNA_pol_sigma-70_dom"/>
</dbReference>
<keyword evidence="3" id="KW-0731">Sigma factor</keyword>
<evidence type="ECO:0000259" key="6">
    <source>
        <dbReference type="Pfam" id="PF08281"/>
    </source>
</evidence>
<dbReference type="CDD" id="cd06171">
    <property type="entry name" value="Sigma70_r4"/>
    <property type="match status" value="1"/>
</dbReference>
<dbReference type="GO" id="GO:0003677">
    <property type="term" value="F:DNA binding"/>
    <property type="evidence" value="ECO:0007669"/>
    <property type="project" value="InterPro"/>
</dbReference>
<evidence type="ECO:0000256" key="4">
    <source>
        <dbReference type="ARBA" id="ARBA00023163"/>
    </source>
</evidence>
<dbReference type="Gene3D" id="1.10.1740.10">
    <property type="match status" value="1"/>
</dbReference>
<proteinExistence type="inferred from homology"/>
<feature type="domain" description="RNA polymerase sigma factor 70 region 4 type 2" evidence="6">
    <location>
        <begin position="143"/>
        <end position="192"/>
    </location>
</feature>